<evidence type="ECO:0000313" key="4">
    <source>
        <dbReference type="Proteomes" id="UP000289260"/>
    </source>
</evidence>
<protein>
    <submittedName>
        <fullName evidence="3">Amidase</fullName>
    </submittedName>
</protein>
<gene>
    <name evidence="3" type="ORF">EVS81_04570</name>
</gene>
<dbReference type="InterPro" id="IPR023631">
    <property type="entry name" value="Amidase_dom"/>
</dbReference>
<proteinExistence type="inferred from homology"/>
<dbReference type="EMBL" id="CP035806">
    <property type="protein sequence ID" value="QBE48195.1"/>
    <property type="molecule type" value="Genomic_DNA"/>
</dbReference>
<name>A0A4P6KCV2_9MICO</name>
<dbReference type="Proteomes" id="UP000289260">
    <property type="component" value="Chromosome"/>
</dbReference>
<dbReference type="PANTHER" id="PTHR11895:SF7">
    <property type="entry name" value="GLUTAMYL-TRNA(GLN) AMIDOTRANSFERASE SUBUNIT A, MITOCHONDRIAL"/>
    <property type="match status" value="1"/>
</dbReference>
<dbReference type="PANTHER" id="PTHR11895">
    <property type="entry name" value="TRANSAMIDASE"/>
    <property type="match status" value="1"/>
</dbReference>
<organism evidence="3 4">
    <name type="scientific">Leucobacter triazinivorans</name>
    <dbReference type="NCBI Taxonomy" id="1784719"/>
    <lineage>
        <taxon>Bacteria</taxon>
        <taxon>Bacillati</taxon>
        <taxon>Actinomycetota</taxon>
        <taxon>Actinomycetes</taxon>
        <taxon>Micrococcales</taxon>
        <taxon>Microbacteriaceae</taxon>
        <taxon>Leucobacter</taxon>
    </lineage>
</organism>
<evidence type="ECO:0000313" key="3">
    <source>
        <dbReference type="EMBL" id="QBE48195.1"/>
    </source>
</evidence>
<dbReference type="SUPFAM" id="SSF75304">
    <property type="entry name" value="Amidase signature (AS) enzymes"/>
    <property type="match status" value="1"/>
</dbReference>
<dbReference type="InterPro" id="IPR000120">
    <property type="entry name" value="Amidase"/>
</dbReference>
<evidence type="ECO:0000256" key="1">
    <source>
        <dbReference type="ARBA" id="ARBA00009199"/>
    </source>
</evidence>
<keyword evidence="4" id="KW-1185">Reference proteome</keyword>
<sequence length="503" mass="51746">MTGPQPYSLGALEALRAFRSGALSPVDLFDSVVERIETVDRADPDGSGAINAVMQTLPGGREAAVRAERRYRSGVDEPIGTGSTALLGLPIATKEKHGIAGEPLSQGLVALREELVGVDHPVVERIGGAGGIVHARTTSPEFSCATVTHSRLWGVTRNPWNRAFSPGGSSGGAGAALAAGYAPLATASDIAGSTRIPAGFSGVVGYKAPYGRIPGLPPLSADWYRGDGPMARSVADAALLTNVLSGIHPADHGTVPGEGPLPLEYPDAPERLAGKRVAVSMRLGDYPVHPEVQGAVLRLAALLADAGAIVEEVELPWTSSGIRDITMGHFGHILGPAMSRLTAGMPALADYTERFIADTRAAGARMSLVETLEGEARMQAELAAAMAGFDVLLTPVSAVDGLVADASYLDGITVPDPDAADGGGEGGGGDGGVHLEHYWQAHMTVPFNVGNRCPVLAVPAGIASTGVPIGVQIVGHPYAEESVFRVGAAIEQLQPWPLLAPLA</sequence>
<dbReference type="Pfam" id="PF01425">
    <property type="entry name" value="Amidase"/>
    <property type="match status" value="1"/>
</dbReference>
<dbReference type="OrthoDB" id="182039at2"/>
<dbReference type="Gene3D" id="3.90.1300.10">
    <property type="entry name" value="Amidase signature (AS) domain"/>
    <property type="match status" value="1"/>
</dbReference>
<dbReference type="InterPro" id="IPR036928">
    <property type="entry name" value="AS_sf"/>
</dbReference>
<accession>A0A4P6KCV2</accession>
<reference evidence="3 4" key="1">
    <citation type="submission" date="2019-02" db="EMBL/GenBank/DDBJ databases">
        <authorList>
            <person name="Sun L."/>
            <person name="Pan D."/>
            <person name="Wu X."/>
        </authorList>
    </citation>
    <scope>NUCLEOTIDE SEQUENCE [LARGE SCALE GENOMIC DNA]</scope>
    <source>
        <strain evidence="3 4">JW-1</strain>
    </source>
</reference>
<dbReference type="RefSeq" id="WP_130109334.1">
    <property type="nucleotide sequence ID" value="NZ_CP035806.1"/>
</dbReference>
<evidence type="ECO:0000259" key="2">
    <source>
        <dbReference type="Pfam" id="PF01425"/>
    </source>
</evidence>
<dbReference type="AlphaFoldDB" id="A0A4P6KCV2"/>
<comment type="similarity">
    <text evidence="1">Belongs to the amidase family.</text>
</comment>
<feature type="domain" description="Amidase" evidence="2">
    <location>
        <begin position="80"/>
        <end position="483"/>
    </location>
</feature>
<dbReference type="KEGG" id="ltr:EVS81_04570"/>
<dbReference type="GO" id="GO:0003824">
    <property type="term" value="F:catalytic activity"/>
    <property type="evidence" value="ECO:0007669"/>
    <property type="project" value="InterPro"/>
</dbReference>